<feature type="transmembrane region" description="Helical" evidence="6">
    <location>
        <begin position="759"/>
        <end position="779"/>
    </location>
</feature>
<evidence type="ECO:0000313" key="9">
    <source>
        <dbReference type="RefSeq" id="XP_022343583.1"/>
    </source>
</evidence>
<feature type="transmembrane region" description="Helical" evidence="6">
    <location>
        <begin position="875"/>
        <end position="897"/>
    </location>
</feature>
<dbReference type="Pfam" id="PF00002">
    <property type="entry name" value="7tm_2"/>
    <property type="match status" value="1"/>
</dbReference>
<protein>
    <submittedName>
        <fullName evidence="9">Uncharacterized protein LOC111136773</fullName>
    </submittedName>
</protein>
<sequence length="1048" mass="118546">MSEQYTTIIMYFIAFALVTVQCFHLSSSHFASTSLNDAQDSPADDLERDDDNLRDLEHHLQKHLYQQALAARENVPNKAPPVMKGRILNLFFNNMDWAYLQPDEQDAPSDTDDEESLDFYKRFGNCIDFPMYSPKPIFMVTHCPFHSEDKQAAALCHGNYKKLLKEQNKCVIDLQHIPVQDLRGIVYRNVYCSRCHKASNVTSWAADLTFVDIPVLKLMDSSINTSINFLKNMDEMAICSKRIFPYNQNVIQHCKNPTTTDHFHNGRARNIPNNQQPAGEATKMPLSFQILINFGINGEGHIIFSTETTHPVETVSCPKNQMYYKGHCREVTCDEGYHLENYVCQPDPISINSGNSLSQLKNADEMLALTFRFNATKDELLVLEQNGAEEMLIEEIAFVLNVSTSRIRNLTISVRNGTTQSKMIEVAQPRRLEKNRIPSDEDPGEPEAPTADYMSKNGAPGKPKIPEDKPYKESLYTVELKFDLLAGTKKTGKVSSSLSSVVNNMNHLIKTQSFRLELNGSDFSVTEIKQQQHNVSQHLIAWCNHGVKTMKRGNEVEMKNATDSRTGRMIHGVYVNETGKFYGPDMYDFYIYVLGDFGNINNVTLNAMVFLCDTPRIQNAECAKLSLNASSYKELLNHSILYEGEVFDPDKYEYVDDTSDTVKICIYSQSVSSSILKTSCAVEFQNVIVAESYLSFVLGIISTVVTFLALITYVIFKQMRNLPGVSTANLTFALFLAELLFIVSGAPKPVWMCPVIGMMLHYLFLASFFWMNVMSYDLYKTFANKCILTRVRSKEKYLRRYALYAWGSPALIVACCAVIDFTDLIPDVKIKYGGGSHSSKGFVDLDLSKTSENDTLSRRTESLDENLGCWIQEPVAALVAFGSPMLLILFSNCFMFVKTIYCIRKTLKLANIKKRRSSLNHVTGKSDVRLYVRMSTMMGFTWISGLASSIVSAFAGTPTFTICTVLHVLSFLFIIFNCSQGLFIFFAFICNRRVRGYYKALFLMCMPSKTPQDILKSSRISISTITSWTYTLEILQVTKTENCPGDKK</sequence>
<evidence type="ECO:0000256" key="6">
    <source>
        <dbReference type="SAM" id="Phobius"/>
    </source>
</evidence>
<gene>
    <name evidence="9" type="primary">LOC111136773</name>
</gene>
<keyword evidence="4 6" id="KW-0472">Membrane</keyword>
<dbReference type="GeneID" id="111136773"/>
<evidence type="ECO:0000256" key="1">
    <source>
        <dbReference type="ARBA" id="ARBA00004141"/>
    </source>
</evidence>
<dbReference type="InterPro" id="IPR000832">
    <property type="entry name" value="GPCR_2_secretin-like"/>
</dbReference>
<organism evidence="8 9">
    <name type="scientific">Crassostrea virginica</name>
    <name type="common">Eastern oyster</name>
    <dbReference type="NCBI Taxonomy" id="6565"/>
    <lineage>
        <taxon>Eukaryota</taxon>
        <taxon>Metazoa</taxon>
        <taxon>Spiralia</taxon>
        <taxon>Lophotrochozoa</taxon>
        <taxon>Mollusca</taxon>
        <taxon>Bivalvia</taxon>
        <taxon>Autobranchia</taxon>
        <taxon>Pteriomorphia</taxon>
        <taxon>Ostreida</taxon>
        <taxon>Ostreoidea</taxon>
        <taxon>Ostreidae</taxon>
        <taxon>Crassostrea</taxon>
    </lineage>
</organism>
<name>A0A8B8EV86_CRAVI</name>
<dbReference type="OrthoDB" id="6134459at2759"/>
<keyword evidence="3 6" id="KW-1133">Transmembrane helix</keyword>
<dbReference type="AlphaFoldDB" id="A0A8B8EV86"/>
<evidence type="ECO:0000256" key="3">
    <source>
        <dbReference type="ARBA" id="ARBA00022989"/>
    </source>
</evidence>
<accession>A0A8B8EV86</accession>
<dbReference type="GO" id="GO:0007166">
    <property type="term" value="P:cell surface receptor signaling pathway"/>
    <property type="evidence" value="ECO:0007669"/>
    <property type="project" value="InterPro"/>
</dbReference>
<dbReference type="Gene3D" id="1.20.1070.10">
    <property type="entry name" value="Rhodopsin 7-helix transmembrane proteins"/>
    <property type="match status" value="1"/>
</dbReference>
<feature type="domain" description="G-protein coupled receptors family 2 profile 2" evidence="7">
    <location>
        <begin position="691"/>
        <end position="992"/>
    </location>
</feature>
<dbReference type="GO" id="GO:0004930">
    <property type="term" value="F:G protein-coupled receptor activity"/>
    <property type="evidence" value="ECO:0007669"/>
    <property type="project" value="InterPro"/>
</dbReference>
<dbReference type="GO" id="GO:0016020">
    <property type="term" value="C:membrane"/>
    <property type="evidence" value="ECO:0007669"/>
    <property type="project" value="UniProtKB-SubCell"/>
</dbReference>
<dbReference type="InterPro" id="IPR053231">
    <property type="entry name" value="GPCR_LN-TM7"/>
</dbReference>
<dbReference type="PANTHER" id="PTHR45902">
    <property type="entry name" value="LATROPHILIN RECEPTOR-LIKE PROTEIN A"/>
    <property type="match status" value="1"/>
</dbReference>
<dbReference type="RefSeq" id="XP_022343583.1">
    <property type="nucleotide sequence ID" value="XM_022487875.1"/>
</dbReference>
<dbReference type="KEGG" id="cvn:111136773"/>
<feature type="transmembrane region" description="Helical" evidence="6">
    <location>
        <begin position="939"/>
        <end position="962"/>
    </location>
</feature>
<feature type="transmembrane region" description="Helical" evidence="6">
    <location>
        <begin position="800"/>
        <end position="821"/>
    </location>
</feature>
<keyword evidence="8" id="KW-1185">Reference proteome</keyword>
<dbReference type="Proteomes" id="UP000694844">
    <property type="component" value="Chromosome 5"/>
</dbReference>
<evidence type="ECO:0000256" key="2">
    <source>
        <dbReference type="ARBA" id="ARBA00022692"/>
    </source>
</evidence>
<dbReference type="SUPFAM" id="SSF81321">
    <property type="entry name" value="Family A G protein-coupled receptor-like"/>
    <property type="match status" value="1"/>
</dbReference>
<dbReference type="PROSITE" id="PS50261">
    <property type="entry name" value="G_PROTEIN_RECEP_F2_4"/>
    <property type="match status" value="1"/>
</dbReference>
<evidence type="ECO:0000256" key="5">
    <source>
        <dbReference type="SAM" id="MobiDB-lite"/>
    </source>
</evidence>
<dbReference type="CDD" id="cd15039">
    <property type="entry name" value="7tmB3_Methuselah-like"/>
    <property type="match status" value="1"/>
</dbReference>
<feature type="transmembrane region" description="Helical" evidence="6">
    <location>
        <begin position="728"/>
        <end position="747"/>
    </location>
</feature>
<proteinExistence type="predicted"/>
<keyword evidence="2 6" id="KW-0812">Transmembrane</keyword>
<evidence type="ECO:0000313" key="8">
    <source>
        <dbReference type="Proteomes" id="UP000694844"/>
    </source>
</evidence>
<feature type="transmembrane region" description="Helical" evidence="6">
    <location>
        <begin position="693"/>
        <end position="716"/>
    </location>
</feature>
<dbReference type="InterPro" id="IPR017981">
    <property type="entry name" value="GPCR_2-like_7TM"/>
</dbReference>
<evidence type="ECO:0000259" key="7">
    <source>
        <dbReference type="PROSITE" id="PS50261"/>
    </source>
</evidence>
<feature type="region of interest" description="Disordered" evidence="5">
    <location>
        <begin position="431"/>
        <end position="470"/>
    </location>
</feature>
<dbReference type="PANTHER" id="PTHR45902:SF1">
    <property type="entry name" value="LATROPHILIN RECEPTOR-LIKE PROTEIN A"/>
    <property type="match status" value="1"/>
</dbReference>
<comment type="subcellular location">
    <subcellularLocation>
        <location evidence="1">Membrane</location>
        <topology evidence="1">Multi-pass membrane protein</topology>
    </subcellularLocation>
</comment>
<evidence type="ECO:0000256" key="4">
    <source>
        <dbReference type="ARBA" id="ARBA00023136"/>
    </source>
</evidence>
<feature type="transmembrane region" description="Helical" evidence="6">
    <location>
        <begin position="968"/>
        <end position="989"/>
    </location>
</feature>
<reference evidence="9" key="1">
    <citation type="submission" date="2025-08" db="UniProtKB">
        <authorList>
            <consortium name="RefSeq"/>
        </authorList>
    </citation>
    <scope>IDENTIFICATION</scope>
    <source>
        <tissue evidence="9">Whole sample</tissue>
    </source>
</reference>